<sequence length="60" mass="7113">MGKVAGFLRTGKRKAMLINKKSMTLRLLLTEHQHEWKETNKNLHMSYYRPLILLLIKNGF</sequence>
<proteinExistence type="predicted"/>
<name>A0A0D3RP29_LIMRT</name>
<protein>
    <submittedName>
        <fullName evidence="1">Uncharacterized protein</fullName>
    </submittedName>
</protein>
<reference evidence="1" key="1">
    <citation type="submission" date="2014-06" db="EMBL/GenBank/DDBJ databases">
        <title>Complete nucleotide sequence of plasmid pLU4 isolated from Lactobacillus reuteri LU4 (KCTC 12397BP).</title>
        <authorList>
            <person name="Kim D.-H."/>
            <person name="Jeon Y.-J."/>
            <person name="Chung M.-J."/>
            <person name="Seo J.-G."/>
            <person name="Ro Y.-T."/>
        </authorList>
    </citation>
    <scope>NUCLEOTIDE SEQUENCE</scope>
    <source>
        <strain evidence="1">LU4</strain>
        <plasmid evidence="1">pLU4</plasmid>
    </source>
</reference>
<dbReference type="AlphaFoldDB" id="A0A0D3RP29"/>
<dbReference type="EMBL" id="KM063576">
    <property type="protein sequence ID" value="AJS10534.1"/>
    <property type="molecule type" value="Genomic_DNA"/>
</dbReference>
<geneLocation type="plasmid" evidence="1">
    <name>pLU4</name>
</geneLocation>
<keyword evidence="1" id="KW-0614">Plasmid</keyword>
<organism evidence="1">
    <name type="scientific">Limosilactobacillus reuteri</name>
    <name type="common">Lactobacillus reuteri</name>
    <dbReference type="NCBI Taxonomy" id="1598"/>
    <lineage>
        <taxon>Bacteria</taxon>
        <taxon>Bacillati</taxon>
        <taxon>Bacillota</taxon>
        <taxon>Bacilli</taxon>
        <taxon>Lactobacillales</taxon>
        <taxon>Lactobacillaceae</taxon>
        <taxon>Limosilactobacillus</taxon>
    </lineage>
</organism>
<accession>A0A0D3RP29</accession>
<gene>
    <name evidence="1" type="ORF">LRELU4_p036</name>
</gene>
<evidence type="ECO:0000313" key="1">
    <source>
        <dbReference type="EMBL" id="AJS10534.1"/>
    </source>
</evidence>